<dbReference type="Proteomes" id="UP000566819">
    <property type="component" value="Unassembled WGS sequence"/>
</dbReference>
<feature type="region of interest" description="Disordered" evidence="1">
    <location>
        <begin position="33"/>
        <end position="54"/>
    </location>
</feature>
<reference evidence="2 3" key="1">
    <citation type="submission" date="2020-03" db="EMBL/GenBank/DDBJ databases">
        <title>Draft Genome Sequence of Cudoniella acicularis.</title>
        <authorList>
            <person name="Buettner E."/>
            <person name="Kellner H."/>
        </authorList>
    </citation>
    <scope>NUCLEOTIDE SEQUENCE [LARGE SCALE GENOMIC DNA]</scope>
    <source>
        <strain evidence="2 3">DSM 108380</strain>
    </source>
</reference>
<protein>
    <submittedName>
        <fullName evidence="2">Uncharacterized protein</fullName>
    </submittedName>
</protein>
<dbReference type="AlphaFoldDB" id="A0A8H4RNH4"/>
<gene>
    <name evidence="2" type="ORF">G7Y89_g6638</name>
</gene>
<dbReference type="OrthoDB" id="3503699at2759"/>
<keyword evidence="3" id="KW-1185">Reference proteome</keyword>
<feature type="region of interest" description="Disordered" evidence="1">
    <location>
        <begin position="848"/>
        <end position="889"/>
    </location>
</feature>
<comment type="caution">
    <text evidence="2">The sequence shown here is derived from an EMBL/GenBank/DDBJ whole genome shotgun (WGS) entry which is preliminary data.</text>
</comment>
<evidence type="ECO:0000313" key="2">
    <source>
        <dbReference type="EMBL" id="KAF4631492.1"/>
    </source>
</evidence>
<dbReference type="PANTHER" id="PTHR42749:SF1">
    <property type="entry name" value="CELL SHAPE-DETERMINING PROTEIN MREB"/>
    <property type="match status" value="1"/>
</dbReference>
<accession>A0A8H4RNH4</accession>
<feature type="region of interest" description="Disordered" evidence="1">
    <location>
        <begin position="707"/>
        <end position="796"/>
    </location>
</feature>
<dbReference type="EMBL" id="JAAMPI010000438">
    <property type="protein sequence ID" value="KAF4631492.1"/>
    <property type="molecule type" value="Genomic_DNA"/>
</dbReference>
<name>A0A8H4RNH4_9HELO</name>
<feature type="compositionally biased region" description="Polar residues" evidence="1">
    <location>
        <begin position="762"/>
        <end position="775"/>
    </location>
</feature>
<organism evidence="2 3">
    <name type="scientific">Cudoniella acicularis</name>
    <dbReference type="NCBI Taxonomy" id="354080"/>
    <lineage>
        <taxon>Eukaryota</taxon>
        <taxon>Fungi</taxon>
        <taxon>Dikarya</taxon>
        <taxon>Ascomycota</taxon>
        <taxon>Pezizomycotina</taxon>
        <taxon>Leotiomycetes</taxon>
        <taxon>Helotiales</taxon>
        <taxon>Tricladiaceae</taxon>
        <taxon>Cudoniella</taxon>
    </lineage>
</organism>
<evidence type="ECO:0000256" key="1">
    <source>
        <dbReference type="SAM" id="MobiDB-lite"/>
    </source>
</evidence>
<sequence>MAPVQKNLLAAIDLGTGSQAAAYALVEDSRSADGSLRREKPQRSPRQVGTWPGSYDGGKNLGDYCLPSVQVWLKSTRQLLFWGFAAQAYLNLHFPDPPLEDVYIVDHPKLLLLDHDRIGVRTVNSEQFRAEREELEAVLGKSPREVFEEGLKPVVKHVMESARDDYAQYYESLNSCKVELVLAFPAGWPDYIHTMVAGCGARAMGHAISSLGLENVVFGIEDVYTVSETMCGVKEWLRDIVGEVAVSLDLVSNPPPEFGSAQCADIGAGTGCLTLFKLVSRSPLRVDQLGPTHCEAVKAEFKRQITPILMSADYLDDIPSVINKICRLFNEKKKECGTPLSPHSSIWNVPVDGLRPDPSKNFLAGRWRIEREKLDACYDPPLDKLESKIGELLDEFPETKAIVFLGQLGSSSRYLKNRLLKSTISSRVNIRYSKSGKMDVVKGALSERLYLSEQFLRRFKTLKSYGTLITLPYWEDPVKCVAYAMFPDALAHGAIPFERDMECDKRSGDRVTVIEWAISKGTTLENTRSYNVDQNGERNHIWKANEKIEFKDIIIVSDEIPPPVQFEGKSHTLWTHAHERNELTIAGQKMEVQQIPFSWNLTMSQRTDAFGQLVGCYEKDDLRDVWWPEVVVKKHRRTKHKRLDYDLLWDITEMQVKVHVRALIPNAIGPRTTQLAEQRELSRGERVYVTESRSAALQNDISISSSVASAAGPRLGREARQARNESQSQLPGPSEAYNPGGDEIRQGGQQPRRSRPEASHAESMQPQVKQKTLASSRPDVPKFASEQGEASSSTKLRLDGRRREGCFTCKARKKKCDCVLTLNEASDPPWAKAPSQLSENLVDWKQQISRKRKSSESNSSRTVSRDRSMTLAPLESSSSESQNMQSMFPTMGSPTTQNIVSSSRPRGIFTARRGGGNAWKDSKGAGSGLGHAM</sequence>
<evidence type="ECO:0000313" key="3">
    <source>
        <dbReference type="Proteomes" id="UP000566819"/>
    </source>
</evidence>
<feature type="compositionally biased region" description="Low complexity" evidence="1">
    <location>
        <begin position="875"/>
        <end position="887"/>
    </location>
</feature>
<feature type="compositionally biased region" description="Basic and acidic residues" evidence="1">
    <location>
        <begin position="33"/>
        <end position="42"/>
    </location>
</feature>
<feature type="region of interest" description="Disordered" evidence="1">
    <location>
        <begin position="910"/>
        <end position="933"/>
    </location>
</feature>
<dbReference type="PANTHER" id="PTHR42749">
    <property type="entry name" value="CELL SHAPE-DETERMINING PROTEIN MREB"/>
    <property type="match status" value="1"/>
</dbReference>
<proteinExistence type="predicted"/>
<dbReference type="CDD" id="cd10170">
    <property type="entry name" value="ASKHA_NBD_HSP70"/>
    <property type="match status" value="1"/>
</dbReference>